<sequence>MSSFALRSEYVLARAEVEKNQRSDLLKILNKISCLFNPKLLNAISSLHKLLNEISSLLNPKILNDILSLSKLLNEISEHDLGLQNSIWDYPPNQQAELHQVYINLGSYQLILLSEAPPSPHYIDKNG</sequence>
<organism evidence="1 2">
    <name type="scientific">Gossypium arboreum</name>
    <name type="common">Tree cotton</name>
    <name type="synonym">Gossypium nanking</name>
    <dbReference type="NCBI Taxonomy" id="29729"/>
    <lineage>
        <taxon>Eukaryota</taxon>
        <taxon>Viridiplantae</taxon>
        <taxon>Streptophyta</taxon>
        <taxon>Embryophyta</taxon>
        <taxon>Tracheophyta</taxon>
        <taxon>Spermatophyta</taxon>
        <taxon>Magnoliopsida</taxon>
        <taxon>eudicotyledons</taxon>
        <taxon>Gunneridae</taxon>
        <taxon>Pentapetalae</taxon>
        <taxon>rosids</taxon>
        <taxon>malvids</taxon>
        <taxon>Malvales</taxon>
        <taxon>Malvaceae</taxon>
        <taxon>Malvoideae</taxon>
        <taxon>Gossypium</taxon>
    </lineage>
</organism>
<evidence type="ECO:0000313" key="1">
    <source>
        <dbReference type="EMBL" id="KAK5786120.1"/>
    </source>
</evidence>
<protein>
    <submittedName>
        <fullName evidence="1">Uncharacterized protein</fullName>
    </submittedName>
</protein>
<proteinExistence type="predicted"/>
<evidence type="ECO:0000313" key="2">
    <source>
        <dbReference type="Proteomes" id="UP001358586"/>
    </source>
</evidence>
<dbReference type="Proteomes" id="UP001358586">
    <property type="component" value="Chromosome 11"/>
</dbReference>
<accession>A0ABR0N8I1</accession>
<keyword evidence="2" id="KW-1185">Reference proteome</keyword>
<dbReference type="EMBL" id="JARKNE010000011">
    <property type="protein sequence ID" value="KAK5786120.1"/>
    <property type="molecule type" value="Genomic_DNA"/>
</dbReference>
<comment type="caution">
    <text evidence="1">The sequence shown here is derived from an EMBL/GenBank/DDBJ whole genome shotgun (WGS) entry which is preliminary data.</text>
</comment>
<name>A0ABR0N8I1_GOSAR</name>
<gene>
    <name evidence="1" type="ORF">PVK06_040747</name>
</gene>
<reference evidence="1 2" key="1">
    <citation type="submission" date="2023-03" db="EMBL/GenBank/DDBJ databases">
        <title>WGS of Gossypium arboreum.</title>
        <authorList>
            <person name="Yu D."/>
        </authorList>
    </citation>
    <scope>NUCLEOTIDE SEQUENCE [LARGE SCALE GENOMIC DNA]</scope>
    <source>
        <tissue evidence="1">Leaf</tissue>
    </source>
</reference>